<keyword evidence="4" id="KW-0812">Transmembrane</keyword>
<gene>
    <name evidence="5" type="ORF">C1SCF055_LOCUS35610</name>
</gene>
<feature type="transmembrane region" description="Helical" evidence="4">
    <location>
        <begin position="409"/>
        <end position="431"/>
    </location>
</feature>
<protein>
    <submittedName>
        <fullName evidence="6">2-5A-dependent ribonuclease (2-5A-dependent RNase) (Ribonuclease 4) (Ribonuclease L) (RNase L)</fullName>
    </submittedName>
</protein>
<feature type="transmembrane region" description="Helical" evidence="4">
    <location>
        <begin position="228"/>
        <end position="252"/>
    </location>
</feature>
<dbReference type="PANTHER" id="PTHR24171">
    <property type="entry name" value="ANKYRIN REPEAT DOMAIN-CONTAINING PROTEIN 39-RELATED"/>
    <property type="match status" value="1"/>
</dbReference>
<accession>A0A9P1DJ26</accession>
<evidence type="ECO:0000256" key="1">
    <source>
        <dbReference type="ARBA" id="ARBA00022737"/>
    </source>
</evidence>
<reference evidence="5" key="1">
    <citation type="submission" date="2022-10" db="EMBL/GenBank/DDBJ databases">
        <authorList>
            <person name="Chen Y."/>
            <person name="Dougan E. K."/>
            <person name="Chan C."/>
            <person name="Rhodes N."/>
            <person name="Thang M."/>
        </authorList>
    </citation>
    <scope>NUCLEOTIDE SEQUENCE</scope>
</reference>
<keyword evidence="7" id="KW-1185">Reference proteome</keyword>
<evidence type="ECO:0000256" key="3">
    <source>
        <dbReference type="PROSITE-ProRule" id="PRU00023"/>
    </source>
</evidence>
<sequence>MSRKESLAQPGASNTEMLLVSFVICQFLFAPAVRVANISDLDENANGCTFTARPSNPDDFDVNSLILEGPKDLDFTFFESREFFLSPERSCEPDLNIQLSKVPNSTKAKRLQQEQRFKVKQIMEGLNAAKKQQFGHAGKVIEQLRGSAREEIPAVELHMFPEHPLQLNSTWRALIVPKSQQLFGATVYLCRAQSQNQCVAKLTFDYPPIRLFRAWDWALDPVRSMPHGWLLCWEISLATSVVLAVCLCLYFLQKLVQSFRRPDDTLDVEVTHRQVPRSYKLASHAVVYNEVDGASVVEALDACQDVYVVEVQYSSNFTGTRLERAERRLKSMFSSKKHQTQWGRLEKPPGWIVLNDDGASKVVSEDEKAPYRANQQLMIPLGSLLRRKLVLSASHASAQWFLLEKLAGLIHLQVFVVIVLTFFSMHLFVLYELTSAVQWGVYCDEVLERERQRLRPHESHCAQNFALILAVLAILFLFGLLSLDHISDLPLAVSSLAVPLTAVLVHSLEIKARVEGHSKWRQPQLTSEFTEYPKERLPTKMFDGAVDLSKKREMHYILAVFLSLVVAAVGLCILIWMSFDALQMQGTLVEYSFSDGHLVYLSQGTARQNTLLLHESTDSVDFVFEKGTHTKNVTLKLEHLQLENRTLSIPLLPSGEDAQPVLKYQLSLPQGPLYSRVTVEAESTLRIKPTKYTFHLVRVGEAIELSLAGEAADPDGINRVPFAENRRWQYQTRNAKWYVPNLSGDSTLQVKLLAISFAPLLQVSEEDKRSNVFSGRPQLPHYGNKCLCGEEEAGFGNGCLMEETIPLGAASSLVSSTVCLFLQSAKDDIQLQDRTGSVSGGRGLVQWLQDVTISGKRARLRMDGAVASGWSLEKVEQFAELWVQNVSKASEFRISNVFAKTMPSTLLMRGNQLVIGTTQDETNIENEALPFRVVPHAPPVVLNTTPPGFLLPHFDFNNKQYALCAASKIDQLNASVPDARFHVVPHAVELGRDCLHHPIMQKSFRAERTNSCKYCSRYIVADQYDVRATLSPEACILEAIDLNDPVALKKIMSDFSSAFLRAKGKTCNVLQKVIRLERWELLPDVAKHFDVDCHGCKETPLGVAAAEGRVEALKWLLAKDVGANADTVDKNGFTALARAVQHCQLDAASFLIQEGSDVNHLMPPFPGAQCPVTPLLSVFGRFGVRDDLQGQGACHAQDRDSTKKDHVASMILLLKRSGANFSVEGRKDCLKRTALMEAINSKSLPEVELMLQMKADPNEEGDAETGQEERPLMALVDQFLSHKSIDWESFVQYAAVLLQHGADVNYASGSYAKTALMKAAAACHTDMVKFLIQQGASIDLKDANNETARDDAEYYCKDTANSKVLELLPP</sequence>
<dbReference type="SMART" id="SM00248">
    <property type="entry name" value="ANK"/>
    <property type="match status" value="4"/>
</dbReference>
<feature type="repeat" description="ANK" evidence="3">
    <location>
        <begin position="1311"/>
        <end position="1343"/>
    </location>
</feature>
<dbReference type="Gene3D" id="1.25.40.20">
    <property type="entry name" value="Ankyrin repeat-containing domain"/>
    <property type="match status" value="2"/>
</dbReference>
<organism evidence="5">
    <name type="scientific">Cladocopium goreaui</name>
    <dbReference type="NCBI Taxonomy" id="2562237"/>
    <lineage>
        <taxon>Eukaryota</taxon>
        <taxon>Sar</taxon>
        <taxon>Alveolata</taxon>
        <taxon>Dinophyceae</taxon>
        <taxon>Suessiales</taxon>
        <taxon>Symbiodiniaceae</taxon>
        <taxon>Cladocopium</taxon>
    </lineage>
</organism>
<keyword evidence="4" id="KW-1133">Transmembrane helix</keyword>
<evidence type="ECO:0000313" key="7">
    <source>
        <dbReference type="Proteomes" id="UP001152797"/>
    </source>
</evidence>
<proteinExistence type="predicted"/>
<name>A0A9P1DJ26_9DINO</name>
<feature type="repeat" description="ANK" evidence="3">
    <location>
        <begin position="1131"/>
        <end position="1159"/>
    </location>
</feature>
<dbReference type="OrthoDB" id="20872at2759"/>
<feature type="transmembrane region" description="Helical" evidence="4">
    <location>
        <begin position="556"/>
        <end position="579"/>
    </location>
</feature>
<keyword evidence="1" id="KW-0677">Repeat</keyword>
<dbReference type="PROSITE" id="PS50297">
    <property type="entry name" value="ANK_REP_REGION"/>
    <property type="match status" value="2"/>
</dbReference>
<dbReference type="Pfam" id="PF12796">
    <property type="entry name" value="Ank_2"/>
    <property type="match status" value="2"/>
</dbReference>
<keyword evidence="4" id="KW-0472">Membrane</keyword>
<reference evidence="6 7" key="2">
    <citation type="submission" date="2024-05" db="EMBL/GenBank/DDBJ databases">
        <authorList>
            <person name="Chen Y."/>
            <person name="Shah S."/>
            <person name="Dougan E. K."/>
            <person name="Thang M."/>
            <person name="Chan C."/>
        </authorList>
    </citation>
    <scope>NUCLEOTIDE SEQUENCE [LARGE SCALE GENOMIC DNA]</scope>
</reference>
<dbReference type="InterPro" id="IPR017440">
    <property type="entry name" value="Cit_synth/succinyl-CoA_lig_AS"/>
</dbReference>
<comment type="caution">
    <text evidence="5">The sequence shown here is derived from an EMBL/GenBank/DDBJ whole genome shotgun (WGS) entry which is preliminary data.</text>
</comment>
<dbReference type="InterPro" id="IPR002110">
    <property type="entry name" value="Ankyrin_rpt"/>
</dbReference>
<feature type="transmembrane region" description="Helical" evidence="4">
    <location>
        <begin position="461"/>
        <end position="483"/>
    </location>
</feature>
<dbReference type="EMBL" id="CAMXCT030004779">
    <property type="protein sequence ID" value="CAL4797649.1"/>
    <property type="molecule type" value="Genomic_DNA"/>
</dbReference>
<keyword evidence="2 3" id="KW-0040">ANK repeat</keyword>
<dbReference type="SUPFAM" id="SSF48403">
    <property type="entry name" value="Ankyrin repeat"/>
    <property type="match status" value="1"/>
</dbReference>
<evidence type="ECO:0000256" key="2">
    <source>
        <dbReference type="ARBA" id="ARBA00023043"/>
    </source>
</evidence>
<dbReference type="PROSITE" id="PS00399">
    <property type="entry name" value="SUCCINYL_COA_LIG_2"/>
    <property type="match status" value="1"/>
</dbReference>
<evidence type="ECO:0000313" key="6">
    <source>
        <dbReference type="EMBL" id="CAL4797649.1"/>
    </source>
</evidence>
<dbReference type="InterPro" id="IPR036770">
    <property type="entry name" value="Ankyrin_rpt-contain_sf"/>
</dbReference>
<dbReference type="Proteomes" id="UP001152797">
    <property type="component" value="Unassembled WGS sequence"/>
</dbReference>
<dbReference type="PROSITE" id="PS50088">
    <property type="entry name" value="ANK_REPEAT"/>
    <property type="match status" value="2"/>
</dbReference>
<dbReference type="EMBL" id="CAMXCT010004779">
    <property type="protein sequence ID" value="CAI4010337.1"/>
    <property type="molecule type" value="Genomic_DNA"/>
</dbReference>
<evidence type="ECO:0000256" key="4">
    <source>
        <dbReference type="SAM" id="Phobius"/>
    </source>
</evidence>
<evidence type="ECO:0000313" key="5">
    <source>
        <dbReference type="EMBL" id="CAI4010337.1"/>
    </source>
</evidence>
<dbReference type="EMBL" id="CAMXCT020004779">
    <property type="protein sequence ID" value="CAL1163712.1"/>
    <property type="molecule type" value="Genomic_DNA"/>
</dbReference>